<keyword evidence="3" id="KW-0808">Transferase</keyword>
<dbReference type="GO" id="GO:0016780">
    <property type="term" value="F:phosphotransferase activity, for other substituted phosphate groups"/>
    <property type="evidence" value="ECO:0007669"/>
    <property type="project" value="TreeGrafter"/>
</dbReference>
<gene>
    <name evidence="3" type="ORF">DFP97_115163</name>
</gene>
<dbReference type="AlphaFoldDB" id="A0A368VMK1"/>
<evidence type="ECO:0000259" key="2">
    <source>
        <dbReference type="Pfam" id="PF02397"/>
    </source>
</evidence>
<feature type="domain" description="Bacterial sugar transferase" evidence="2">
    <location>
        <begin position="3"/>
        <end position="177"/>
    </location>
</feature>
<sequence>MIKRLFDLLVSCTLLLALSPIIVITAILVRFKLGMPIVFKQKRPGLHGMPFYVYKFRTMTDETDSLGNLLPDHIRLTAFGSFLRKYSLDELLQLINVIKGELSLVGPRPLLMEYLPLYTEEQAKRHQVRPGITGWAQINGRNAISWEDRFERDIWYVENQSLRLDLKILLLTVKKVVRSDGISSANHVTMPLFRGTTSNHEG</sequence>
<dbReference type="PANTHER" id="PTHR30576:SF8">
    <property type="entry name" value="UNDECAPRENYL-PHOSPHATE GALACTOSE PHOSPHOTRANSFERASE"/>
    <property type="match status" value="1"/>
</dbReference>
<evidence type="ECO:0000313" key="4">
    <source>
        <dbReference type="Proteomes" id="UP000252415"/>
    </source>
</evidence>
<dbReference type="Proteomes" id="UP000252415">
    <property type="component" value="Unassembled WGS sequence"/>
</dbReference>
<dbReference type="InterPro" id="IPR003362">
    <property type="entry name" value="Bact_transf"/>
</dbReference>
<dbReference type="EMBL" id="QPJD01000015">
    <property type="protein sequence ID" value="RCW42730.1"/>
    <property type="molecule type" value="Genomic_DNA"/>
</dbReference>
<dbReference type="OrthoDB" id="9808602at2"/>
<comment type="similarity">
    <text evidence="1">Belongs to the bacterial sugar transferase family.</text>
</comment>
<dbReference type="Pfam" id="PF02397">
    <property type="entry name" value="Bac_transf"/>
    <property type="match status" value="1"/>
</dbReference>
<evidence type="ECO:0000313" key="3">
    <source>
        <dbReference type="EMBL" id="RCW42730.1"/>
    </source>
</evidence>
<organism evidence="3 4">
    <name type="scientific">Paenibacillus prosopidis</name>
    <dbReference type="NCBI Taxonomy" id="630520"/>
    <lineage>
        <taxon>Bacteria</taxon>
        <taxon>Bacillati</taxon>
        <taxon>Bacillota</taxon>
        <taxon>Bacilli</taxon>
        <taxon>Bacillales</taxon>
        <taxon>Paenibacillaceae</taxon>
        <taxon>Paenibacillus</taxon>
    </lineage>
</organism>
<evidence type="ECO:0000256" key="1">
    <source>
        <dbReference type="ARBA" id="ARBA00006464"/>
    </source>
</evidence>
<proteinExistence type="inferred from homology"/>
<reference evidence="3 4" key="1">
    <citation type="submission" date="2018-07" db="EMBL/GenBank/DDBJ databases">
        <title>Genomic Encyclopedia of Type Strains, Phase III (KMG-III): the genomes of soil and plant-associated and newly described type strains.</title>
        <authorList>
            <person name="Whitman W."/>
        </authorList>
    </citation>
    <scope>NUCLEOTIDE SEQUENCE [LARGE SCALE GENOMIC DNA]</scope>
    <source>
        <strain evidence="3 4">CECT 7506</strain>
    </source>
</reference>
<accession>A0A368VMK1</accession>
<dbReference type="PANTHER" id="PTHR30576">
    <property type="entry name" value="COLANIC BIOSYNTHESIS UDP-GLUCOSE LIPID CARRIER TRANSFERASE"/>
    <property type="match status" value="1"/>
</dbReference>
<keyword evidence="4" id="KW-1185">Reference proteome</keyword>
<protein>
    <submittedName>
        <fullName evidence="3">Sugar transferase EpsL</fullName>
    </submittedName>
</protein>
<comment type="caution">
    <text evidence="3">The sequence shown here is derived from an EMBL/GenBank/DDBJ whole genome shotgun (WGS) entry which is preliminary data.</text>
</comment>
<name>A0A368VMK1_9BACL</name>